<feature type="domain" description="Outer membrane protein beta-barrel" evidence="2">
    <location>
        <begin position="20"/>
        <end position="214"/>
    </location>
</feature>
<reference evidence="3 4" key="2">
    <citation type="submission" date="2015-01" db="EMBL/GenBank/DDBJ databases">
        <authorList>
            <consortium name="NBRP consortium"/>
            <person name="Sawabe T."/>
            <person name="Meirelles P."/>
            <person name="Feng G."/>
            <person name="Sayaka M."/>
            <person name="Hattori M."/>
            <person name="Ohkuma M."/>
        </authorList>
    </citation>
    <scope>NUCLEOTIDE SEQUENCE [LARGE SCALE GENOMIC DNA]</scope>
    <source>
        <strain evidence="4">JCM 19241</strain>
    </source>
</reference>
<accession>A0A0B8QT53</accession>
<protein>
    <recommendedName>
        <fullName evidence="2">Outer membrane protein beta-barrel domain-containing protein</fullName>
    </recommendedName>
</protein>
<proteinExistence type="predicted"/>
<evidence type="ECO:0000256" key="1">
    <source>
        <dbReference type="ARBA" id="ARBA00022729"/>
    </source>
</evidence>
<name>A0A0B8QT53_9VIBR</name>
<dbReference type="EMBL" id="BBSC01000012">
    <property type="protein sequence ID" value="GAM78193.1"/>
    <property type="molecule type" value="Genomic_DNA"/>
</dbReference>
<comment type="caution">
    <text evidence="3">The sequence shown here is derived from an EMBL/GenBank/DDBJ whole genome shotgun (WGS) entry which is preliminary data.</text>
</comment>
<evidence type="ECO:0000313" key="3">
    <source>
        <dbReference type="EMBL" id="GAM78193.1"/>
    </source>
</evidence>
<keyword evidence="1" id="KW-0732">Signal</keyword>
<dbReference type="Proteomes" id="UP000031666">
    <property type="component" value="Unassembled WGS sequence"/>
</dbReference>
<dbReference type="Pfam" id="PF13505">
    <property type="entry name" value="OMP_b-brl"/>
    <property type="match status" value="1"/>
</dbReference>
<evidence type="ECO:0000313" key="4">
    <source>
        <dbReference type="Proteomes" id="UP000031666"/>
    </source>
</evidence>
<organism evidence="3 4">
    <name type="scientific">Vibrio ishigakensis</name>
    <dbReference type="NCBI Taxonomy" id="1481914"/>
    <lineage>
        <taxon>Bacteria</taxon>
        <taxon>Pseudomonadati</taxon>
        <taxon>Pseudomonadota</taxon>
        <taxon>Gammaproteobacteria</taxon>
        <taxon>Vibrionales</taxon>
        <taxon>Vibrionaceae</taxon>
        <taxon>Vibrio</taxon>
    </lineage>
</organism>
<dbReference type="SUPFAM" id="SSF56925">
    <property type="entry name" value="OMPA-like"/>
    <property type="match status" value="1"/>
</dbReference>
<evidence type="ECO:0000259" key="2">
    <source>
        <dbReference type="Pfam" id="PF13505"/>
    </source>
</evidence>
<sequence>MHGGICNFFEVIKHEKILLASTLVLLSAPSFAAKDSSGFRVGGGFGTDFGNYQLRDGRRGPSIEADPTVVLEAGYDFNDIFAINVKGSATGNKIYGNHRRVRGKSYNLGTTYDLAVEAEAGYTFELDRTTSIKPYLALGAVGYDKDTTELFQLADGKDKNAIKARGALGVRMTLGNGVYVDGRIQATDFSPKGGDFKPKDDLLTQGLITVGYKF</sequence>
<dbReference type="InterPro" id="IPR011250">
    <property type="entry name" value="OMP/PagP_B-barrel"/>
</dbReference>
<dbReference type="AlphaFoldDB" id="A0A0B8QT53"/>
<dbReference type="Gene3D" id="2.40.160.20">
    <property type="match status" value="1"/>
</dbReference>
<gene>
    <name evidence="3" type="ORF">JCM19241_4898</name>
</gene>
<dbReference type="InterPro" id="IPR027385">
    <property type="entry name" value="Beta-barrel_OMP"/>
</dbReference>
<reference evidence="3 4" key="1">
    <citation type="submission" date="2015-01" db="EMBL/GenBank/DDBJ databases">
        <title>Vibrio sp. C94 JCM 19241 whole genome shotgun sequence.</title>
        <authorList>
            <person name="Sawabe T."/>
            <person name="Meirelles P."/>
            <person name="Feng G."/>
            <person name="Sayaka M."/>
            <person name="Hattori M."/>
            <person name="Ohkuma M."/>
        </authorList>
    </citation>
    <scope>NUCLEOTIDE SEQUENCE [LARGE SCALE GENOMIC DNA]</scope>
    <source>
        <strain evidence="4">JCM 19241</strain>
    </source>
</reference>